<dbReference type="Proteomes" id="UP000221758">
    <property type="component" value="Segment"/>
</dbReference>
<dbReference type="OrthoDB" id="28935at10239"/>
<dbReference type="EMBL" id="KY670595">
    <property type="protein sequence ID" value="ARB06815.1"/>
    <property type="molecule type" value="Genomic_DNA"/>
</dbReference>
<accession>A0A1V0DZD0</accession>
<evidence type="ECO:0000313" key="2">
    <source>
        <dbReference type="Proteomes" id="UP000221758"/>
    </source>
</evidence>
<protein>
    <submittedName>
        <fullName evidence="1">Uncharacterized protein</fullName>
    </submittedName>
</protein>
<sequence length="127" mass="14362">MSEFKVGDWVKRTDKITESIYQISSIDKDLIKCNFIKNGESWRLHTTKGEIEFATPEEVAAGHRIDESVDQMFKDAIEHGNDLAMVSIEGVEHVSIAQVIKPFPCEEFGDDSHIENHISPLCKSKDV</sequence>
<reference evidence="1 2" key="1">
    <citation type="submission" date="2017-02" db="EMBL/GenBank/DDBJ databases">
        <title>The complete genome of Acinetobacter Baumannii phage WCHABP12.</title>
        <authorList>
            <person name="Zhou W."/>
            <person name="Feng Y."/>
            <person name="Zong Z."/>
        </authorList>
    </citation>
    <scope>NUCLEOTIDE SEQUENCE [LARGE SCALE GENOMIC DNA]</scope>
</reference>
<keyword evidence="2" id="KW-1185">Reference proteome</keyword>
<name>A0A1V0DZD0_9CAUD</name>
<organism evidence="1 2">
    <name type="scientific">Acinetobacter phage WCHABP12</name>
    <dbReference type="NCBI Taxonomy" id="1965454"/>
    <lineage>
        <taxon>Viruses</taxon>
        <taxon>Duplodnaviria</taxon>
        <taxon>Heunggongvirae</taxon>
        <taxon>Uroviricota</taxon>
        <taxon>Caudoviricetes</taxon>
        <taxon>Obolenskvirus</taxon>
        <taxon>Obolenskvirus WCHABP12</taxon>
    </lineage>
</organism>
<proteinExistence type="predicted"/>
<gene>
    <name evidence="1" type="ORF">ABP12_00074</name>
</gene>
<evidence type="ECO:0000313" key="1">
    <source>
        <dbReference type="EMBL" id="ARB06815.1"/>
    </source>
</evidence>